<evidence type="ECO:0000256" key="6">
    <source>
        <dbReference type="ARBA" id="ARBA00022737"/>
    </source>
</evidence>
<dbReference type="InterPro" id="IPR000719">
    <property type="entry name" value="Prot_kinase_dom"/>
</dbReference>
<feature type="compositionally biased region" description="Low complexity" evidence="16">
    <location>
        <begin position="889"/>
        <end position="898"/>
    </location>
</feature>
<dbReference type="InterPro" id="IPR011009">
    <property type="entry name" value="Kinase-like_dom_sf"/>
</dbReference>
<keyword evidence="6" id="KW-0677">Repeat</keyword>
<dbReference type="FunFam" id="1.10.510.10:FF:000190">
    <property type="entry name" value="Proto-oncogene tyrosine-protein kinase receptor Ret"/>
    <property type="match status" value="1"/>
</dbReference>
<dbReference type="EC" id="2.7.10.1" evidence="2"/>
<feature type="chain" id="PRO_5043479033" description="receptor protein-tyrosine kinase" evidence="18">
    <location>
        <begin position="20"/>
        <end position="934"/>
    </location>
</feature>
<evidence type="ECO:0000256" key="11">
    <source>
        <dbReference type="ARBA" id="ARBA00023136"/>
    </source>
</evidence>
<dbReference type="SMART" id="SM00219">
    <property type="entry name" value="TyrKc"/>
    <property type="match status" value="1"/>
</dbReference>
<dbReference type="InterPro" id="IPR003961">
    <property type="entry name" value="FN3_dom"/>
</dbReference>
<dbReference type="SUPFAM" id="SSF56112">
    <property type="entry name" value="Protein kinase-like (PK-like)"/>
    <property type="match status" value="1"/>
</dbReference>
<keyword evidence="13" id="KW-0675">Receptor</keyword>
<dbReference type="Gene3D" id="1.10.510.10">
    <property type="entry name" value="Transferase(Phosphotransferase) domain 1"/>
    <property type="match status" value="1"/>
</dbReference>
<keyword evidence="3" id="KW-0808">Transferase</keyword>
<evidence type="ECO:0000256" key="8">
    <source>
        <dbReference type="ARBA" id="ARBA00022777"/>
    </source>
</evidence>
<dbReference type="EMBL" id="CAIIXF020000009">
    <property type="protein sequence ID" value="CAH1794381.1"/>
    <property type="molecule type" value="Genomic_DNA"/>
</dbReference>
<evidence type="ECO:0000256" key="18">
    <source>
        <dbReference type="SAM" id="SignalP"/>
    </source>
</evidence>
<dbReference type="PROSITE" id="PS50853">
    <property type="entry name" value="FN3"/>
    <property type="match status" value="1"/>
</dbReference>
<evidence type="ECO:0000256" key="9">
    <source>
        <dbReference type="ARBA" id="ARBA00022840"/>
    </source>
</evidence>
<accession>A0A8J1U8V9</accession>
<evidence type="ECO:0000256" key="3">
    <source>
        <dbReference type="ARBA" id="ARBA00022679"/>
    </source>
</evidence>
<dbReference type="Pfam" id="PF07714">
    <property type="entry name" value="PK_Tyr_Ser-Thr"/>
    <property type="match status" value="1"/>
</dbReference>
<dbReference type="PROSITE" id="PS50011">
    <property type="entry name" value="PROTEIN_KINASE_DOM"/>
    <property type="match status" value="1"/>
</dbReference>
<keyword evidence="7" id="KW-0547">Nucleotide-binding</keyword>
<keyword evidence="4 17" id="KW-0812">Transmembrane</keyword>
<dbReference type="GO" id="GO:0043235">
    <property type="term" value="C:receptor complex"/>
    <property type="evidence" value="ECO:0007669"/>
    <property type="project" value="TreeGrafter"/>
</dbReference>
<feature type="signal peptide" evidence="18">
    <location>
        <begin position="1"/>
        <end position="19"/>
    </location>
</feature>
<dbReference type="InterPro" id="IPR001245">
    <property type="entry name" value="Ser-Thr/Tyr_kinase_cat_dom"/>
</dbReference>
<keyword evidence="10 17" id="KW-1133">Transmembrane helix</keyword>
<dbReference type="PROSITE" id="PS00107">
    <property type="entry name" value="PROTEIN_KINASE_ATP"/>
    <property type="match status" value="1"/>
</dbReference>
<organism evidence="19 20">
    <name type="scientific">Owenia fusiformis</name>
    <name type="common">Polychaete worm</name>
    <dbReference type="NCBI Taxonomy" id="6347"/>
    <lineage>
        <taxon>Eukaryota</taxon>
        <taxon>Metazoa</taxon>
        <taxon>Spiralia</taxon>
        <taxon>Lophotrochozoa</taxon>
        <taxon>Annelida</taxon>
        <taxon>Polychaeta</taxon>
        <taxon>Sedentaria</taxon>
        <taxon>Canalipalpata</taxon>
        <taxon>Sabellida</taxon>
        <taxon>Oweniida</taxon>
        <taxon>Oweniidae</taxon>
        <taxon>Owenia</taxon>
    </lineage>
</organism>
<keyword evidence="9" id="KW-0067">ATP-binding</keyword>
<dbReference type="CDD" id="cd00192">
    <property type="entry name" value="PTKc"/>
    <property type="match status" value="1"/>
</dbReference>
<dbReference type="Gene3D" id="2.60.40.10">
    <property type="entry name" value="Immunoglobulins"/>
    <property type="match status" value="1"/>
</dbReference>
<dbReference type="PANTHER" id="PTHR24416:SF620">
    <property type="entry name" value="TYROSINE-PROTEIN KINASE RECEPTOR TORSO"/>
    <property type="match status" value="1"/>
</dbReference>
<evidence type="ECO:0000256" key="12">
    <source>
        <dbReference type="ARBA" id="ARBA00023137"/>
    </source>
</evidence>
<dbReference type="AlphaFoldDB" id="A0A8J1U8V9"/>
<keyword evidence="12" id="KW-0829">Tyrosine-protein kinase</keyword>
<dbReference type="GO" id="GO:0005886">
    <property type="term" value="C:plasma membrane"/>
    <property type="evidence" value="ECO:0007669"/>
    <property type="project" value="TreeGrafter"/>
</dbReference>
<dbReference type="OrthoDB" id="3256376at2759"/>
<keyword evidence="11 17" id="KW-0472">Membrane</keyword>
<evidence type="ECO:0000256" key="4">
    <source>
        <dbReference type="ARBA" id="ARBA00022692"/>
    </source>
</evidence>
<dbReference type="GO" id="GO:0005524">
    <property type="term" value="F:ATP binding"/>
    <property type="evidence" value="ECO:0007669"/>
    <property type="project" value="UniProtKB-UniRule"/>
</dbReference>
<dbReference type="PROSITE" id="PS00109">
    <property type="entry name" value="PROTEIN_KINASE_TYR"/>
    <property type="match status" value="1"/>
</dbReference>
<evidence type="ECO:0000256" key="5">
    <source>
        <dbReference type="ARBA" id="ARBA00022729"/>
    </source>
</evidence>
<evidence type="ECO:0000256" key="14">
    <source>
        <dbReference type="ARBA" id="ARBA00023180"/>
    </source>
</evidence>
<dbReference type="Gene3D" id="3.30.200.20">
    <property type="entry name" value="Phosphorylase Kinase, domain 1"/>
    <property type="match status" value="1"/>
</dbReference>
<keyword evidence="8" id="KW-0418">Kinase</keyword>
<evidence type="ECO:0000256" key="7">
    <source>
        <dbReference type="ARBA" id="ARBA00022741"/>
    </source>
</evidence>
<comment type="catalytic activity">
    <reaction evidence="15">
        <text>L-tyrosyl-[protein] + ATP = O-phospho-L-tyrosyl-[protein] + ADP + H(+)</text>
        <dbReference type="Rhea" id="RHEA:10596"/>
        <dbReference type="Rhea" id="RHEA-COMP:10136"/>
        <dbReference type="Rhea" id="RHEA-COMP:20101"/>
        <dbReference type="ChEBI" id="CHEBI:15378"/>
        <dbReference type="ChEBI" id="CHEBI:30616"/>
        <dbReference type="ChEBI" id="CHEBI:46858"/>
        <dbReference type="ChEBI" id="CHEBI:61978"/>
        <dbReference type="ChEBI" id="CHEBI:456216"/>
        <dbReference type="EC" id="2.7.10.1"/>
    </reaction>
</comment>
<dbReference type="InterPro" id="IPR017441">
    <property type="entry name" value="Protein_kinase_ATP_BS"/>
</dbReference>
<dbReference type="PANTHER" id="PTHR24416">
    <property type="entry name" value="TYROSINE-PROTEIN KINASE RECEPTOR"/>
    <property type="match status" value="1"/>
</dbReference>
<dbReference type="InterPro" id="IPR013783">
    <property type="entry name" value="Ig-like_fold"/>
</dbReference>
<feature type="region of interest" description="Disordered" evidence="16">
    <location>
        <begin position="869"/>
        <end position="907"/>
    </location>
</feature>
<dbReference type="InterPro" id="IPR050122">
    <property type="entry name" value="RTK"/>
</dbReference>
<keyword evidence="14" id="KW-0325">Glycoprotein</keyword>
<dbReference type="SUPFAM" id="SSF49265">
    <property type="entry name" value="Fibronectin type III"/>
    <property type="match status" value="1"/>
</dbReference>
<comment type="caution">
    <text evidence="19">The sequence shown here is derived from an EMBL/GenBank/DDBJ whole genome shotgun (WGS) entry which is preliminary data.</text>
</comment>
<reference evidence="19" key="1">
    <citation type="submission" date="2022-03" db="EMBL/GenBank/DDBJ databases">
        <authorList>
            <person name="Martin C."/>
        </authorList>
    </citation>
    <scope>NUCLEOTIDE SEQUENCE</scope>
</reference>
<keyword evidence="5 18" id="KW-0732">Signal</keyword>
<evidence type="ECO:0000256" key="2">
    <source>
        <dbReference type="ARBA" id="ARBA00011902"/>
    </source>
</evidence>
<evidence type="ECO:0000256" key="1">
    <source>
        <dbReference type="ARBA" id="ARBA00004479"/>
    </source>
</evidence>
<comment type="subcellular location">
    <subcellularLocation>
        <location evidence="1">Membrane</location>
        <topology evidence="1">Single-pass type I membrane protein</topology>
    </subcellularLocation>
</comment>
<name>A0A8J1U8V9_OWEFU</name>
<feature type="transmembrane region" description="Helical" evidence="17">
    <location>
        <begin position="474"/>
        <end position="495"/>
    </location>
</feature>
<dbReference type="InterPro" id="IPR020635">
    <property type="entry name" value="Tyr_kinase_cat_dom"/>
</dbReference>
<evidence type="ECO:0000256" key="13">
    <source>
        <dbReference type="ARBA" id="ARBA00023170"/>
    </source>
</evidence>
<dbReference type="InterPro" id="IPR008266">
    <property type="entry name" value="Tyr_kinase_AS"/>
</dbReference>
<evidence type="ECO:0000313" key="19">
    <source>
        <dbReference type="EMBL" id="CAH1794381.1"/>
    </source>
</evidence>
<dbReference type="GO" id="GO:0007169">
    <property type="term" value="P:cell surface receptor protein tyrosine kinase signaling pathway"/>
    <property type="evidence" value="ECO:0007669"/>
    <property type="project" value="TreeGrafter"/>
</dbReference>
<dbReference type="Proteomes" id="UP000749559">
    <property type="component" value="Unassembled WGS sequence"/>
</dbReference>
<evidence type="ECO:0000256" key="15">
    <source>
        <dbReference type="ARBA" id="ARBA00051243"/>
    </source>
</evidence>
<sequence length="934" mass="106263">MFLEIIIATCVLFGDLVSGSLLNLARCRAACLDKFVPSPALPVQCLDTPSCYMCFETCSYLSEDYDNWIQMCSHNGICDKKKKILQPGCQQSCKFIQENQPARTASPLWKDDMANPPKISLDEDWMKVSWKKPLVPTGQSDNQLIYIVQWRKVNGNQRRWRVKEQTLTTQALFDVDELPNQPMEFRITGISQSGIVSKMVLRPESSTPVPAQTEHKLNISIVLETTNENTRAILTWQQDPRAKGAMYQVDAFLNDCNEYGNTPHCGIPPEHFFSQETPAGYKKKTIVVLPDLTFNSRYMVSVSMIGSTTVASENIEFVTPRCDTPDESFTRCYEEQSSESKDKTWVIEVESLVSSSEESDNIDARLTWESPDPQVTQFNIRSHGESLEENEKLAIHVTQTTDNFVQLKLHKNQRYTVDVVAVVNTSNEQYEINSMTLQFNTTNNFISIGNPHGNHSNLVQGIIPSLVKTENIKIILICAVTTGSLLLIIIAIVIYRRCYGNKHTIVDKHGVVKMNSYRSNCGHVVSKHYSNALVLVSDEWELDPKEIKLGSQLGQGAFGRVMTGYHNEKKVAIKMLKENCPYSYKDDLMSEIEMLKKLGSHPNIVQFIGACTIYDPIIAMVIEYVPHGNLQQFLKKCRMEGQLTRYEDGYHELDYSFINEHGKMESWTITPTDLLSFARQISMGMEFIAEKQYVHRDLAARNVLVGQNKVVKLCDFGLSREVTQNNQYQKLTSGKLPLKWMALESLRDRVFTSQSDVWSYGVLLWELVTMGCSPYPNTALADLYTVLSQGYRMQQPSNCSTELYEMMVRCWDNRPMNRPTFQQIRIELEIMLTKDRDYLELDNIDIPLAQSTSSSISELDETLSDLENDNVPEFSELPPKKQSLKQKKSSVGSHHSVSTDQLLNSSSEIETSIDMEIDYATMKEKLHQMSSTQI</sequence>
<dbReference type="InterPro" id="IPR036116">
    <property type="entry name" value="FN3_sf"/>
</dbReference>
<evidence type="ECO:0000256" key="17">
    <source>
        <dbReference type="SAM" id="Phobius"/>
    </source>
</evidence>
<dbReference type="PRINTS" id="PR00109">
    <property type="entry name" value="TYRKINASE"/>
</dbReference>
<proteinExistence type="predicted"/>
<evidence type="ECO:0000256" key="10">
    <source>
        <dbReference type="ARBA" id="ARBA00022989"/>
    </source>
</evidence>
<keyword evidence="20" id="KW-1185">Reference proteome</keyword>
<gene>
    <name evidence="19" type="ORF">OFUS_LOCUS19084</name>
</gene>
<evidence type="ECO:0000256" key="16">
    <source>
        <dbReference type="SAM" id="MobiDB-lite"/>
    </source>
</evidence>
<dbReference type="GO" id="GO:0004714">
    <property type="term" value="F:transmembrane receptor protein tyrosine kinase activity"/>
    <property type="evidence" value="ECO:0007669"/>
    <property type="project" value="UniProtKB-EC"/>
</dbReference>
<protein>
    <recommendedName>
        <fullName evidence="2">receptor protein-tyrosine kinase</fullName>
        <ecNumber evidence="2">2.7.10.1</ecNumber>
    </recommendedName>
</protein>
<evidence type="ECO:0000313" key="20">
    <source>
        <dbReference type="Proteomes" id="UP000749559"/>
    </source>
</evidence>